<dbReference type="Proteomes" id="UP001222027">
    <property type="component" value="Unassembled WGS sequence"/>
</dbReference>
<evidence type="ECO:0000256" key="3">
    <source>
        <dbReference type="ARBA" id="ARBA00023004"/>
    </source>
</evidence>
<keyword evidence="5" id="KW-0472">Membrane</keyword>
<dbReference type="InterPro" id="IPR018506">
    <property type="entry name" value="Cyt_B5_heme-BS"/>
</dbReference>
<keyword evidence="5" id="KW-1133">Transmembrane helix</keyword>
<dbReference type="PRINTS" id="PR00363">
    <property type="entry name" value="CYTOCHROMEB5"/>
</dbReference>
<dbReference type="AlphaFoldDB" id="A0AAV8PWW9"/>
<dbReference type="InterPro" id="IPR050668">
    <property type="entry name" value="Cytochrome_b5"/>
</dbReference>
<feature type="compositionally biased region" description="Basic and acidic residues" evidence="6">
    <location>
        <begin position="88"/>
        <end position="97"/>
    </location>
</feature>
<organism evidence="8 9">
    <name type="scientific">Ensete ventricosum</name>
    <name type="common">Abyssinian banana</name>
    <name type="synonym">Musa ensete</name>
    <dbReference type="NCBI Taxonomy" id="4639"/>
    <lineage>
        <taxon>Eukaryota</taxon>
        <taxon>Viridiplantae</taxon>
        <taxon>Streptophyta</taxon>
        <taxon>Embryophyta</taxon>
        <taxon>Tracheophyta</taxon>
        <taxon>Spermatophyta</taxon>
        <taxon>Magnoliopsida</taxon>
        <taxon>Liliopsida</taxon>
        <taxon>Zingiberales</taxon>
        <taxon>Musaceae</taxon>
        <taxon>Ensete</taxon>
    </lineage>
</organism>
<dbReference type="GO" id="GO:0046872">
    <property type="term" value="F:metal ion binding"/>
    <property type="evidence" value="ECO:0007669"/>
    <property type="project" value="UniProtKB-UniRule"/>
</dbReference>
<evidence type="ECO:0000259" key="7">
    <source>
        <dbReference type="PROSITE" id="PS50255"/>
    </source>
</evidence>
<keyword evidence="3 5" id="KW-0408">Iron</keyword>
<dbReference type="GO" id="GO:0016020">
    <property type="term" value="C:membrane"/>
    <property type="evidence" value="ECO:0007669"/>
    <property type="project" value="TreeGrafter"/>
</dbReference>
<evidence type="ECO:0000256" key="2">
    <source>
        <dbReference type="ARBA" id="ARBA00022723"/>
    </source>
</evidence>
<evidence type="ECO:0000256" key="5">
    <source>
        <dbReference type="RuleBase" id="RU362121"/>
    </source>
</evidence>
<comment type="caution">
    <text evidence="8">The sequence shown here is derived from an EMBL/GenBank/DDBJ whole genome shotgun (WGS) entry which is preliminary data.</text>
</comment>
<comment type="similarity">
    <text evidence="4 5">Belongs to the cytochrome b5 family.</text>
</comment>
<keyword evidence="1 5" id="KW-0349">Heme</keyword>
<dbReference type="PANTHER" id="PTHR19359">
    <property type="entry name" value="CYTOCHROME B5"/>
    <property type="match status" value="1"/>
</dbReference>
<feature type="compositionally biased region" description="Low complexity" evidence="6">
    <location>
        <begin position="113"/>
        <end position="122"/>
    </location>
</feature>
<dbReference type="SUPFAM" id="SSF55856">
    <property type="entry name" value="Cytochrome b5-like heme/steroid binding domain"/>
    <property type="match status" value="1"/>
</dbReference>
<protein>
    <recommendedName>
        <fullName evidence="7">Cytochrome b5 heme-binding domain-containing protein</fullName>
    </recommendedName>
</protein>
<evidence type="ECO:0000256" key="1">
    <source>
        <dbReference type="ARBA" id="ARBA00022617"/>
    </source>
</evidence>
<sequence length="254" mass="27578">MKRSLTGCLAPGGDEGIVRDESGGSPFRWGPAEESLAGVWITLMFPVGGSQRAGTRAGARQGDVVEGEGHVKAGRWSGARRYVSLKQKAADRPKESAGEVLQPRSGRRRLKRCPQTPTTPSSSSVSCCCCLTGRLVQMELIVIAMILLLLLGALFVIPRSSRKGKAQGTHPSVTTKTRKTYTKEEVSLHNTRTDCWIIVKDKVYNVTPYVEEHPGGDAILNNAGGNSTEGFYGPQHATRVFDMVDEFYIGDLKN</sequence>
<dbReference type="Gene3D" id="3.10.120.10">
    <property type="entry name" value="Cytochrome b5-like heme/steroid binding domain"/>
    <property type="match status" value="1"/>
</dbReference>
<reference evidence="8 9" key="1">
    <citation type="submission" date="2022-12" db="EMBL/GenBank/DDBJ databases">
        <title>Chromosome-scale assembly of the Ensete ventricosum genome.</title>
        <authorList>
            <person name="Dussert Y."/>
            <person name="Stocks J."/>
            <person name="Wendawek A."/>
            <person name="Woldeyes F."/>
            <person name="Nichols R.A."/>
            <person name="Borrell J.S."/>
        </authorList>
    </citation>
    <scope>NUCLEOTIDE SEQUENCE [LARGE SCALE GENOMIC DNA]</scope>
    <source>
        <strain evidence="9">cv. Maze</strain>
        <tissue evidence="8">Seeds</tissue>
    </source>
</reference>
<keyword evidence="2 5" id="KW-0479">Metal-binding</keyword>
<keyword evidence="5" id="KW-0812">Transmembrane</keyword>
<keyword evidence="9" id="KW-1185">Reference proteome</keyword>
<dbReference type="SMART" id="SM01117">
    <property type="entry name" value="Cyt-b5"/>
    <property type="match status" value="1"/>
</dbReference>
<dbReference type="GO" id="GO:0020037">
    <property type="term" value="F:heme binding"/>
    <property type="evidence" value="ECO:0007669"/>
    <property type="project" value="UniProtKB-UniRule"/>
</dbReference>
<feature type="transmembrane region" description="Helical" evidence="5">
    <location>
        <begin position="135"/>
        <end position="157"/>
    </location>
</feature>
<dbReference type="PROSITE" id="PS50255">
    <property type="entry name" value="CYTOCHROME_B5_2"/>
    <property type="match status" value="1"/>
</dbReference>
<feature type="region of interest" description="Disordered" evidence="6">
    <location>
        <begin position="87"/>
        <end position="122"/>
    </location>
</feature>
<feature type="domain" description="Cytochrome b5 heme-binding" evidence="7">
    <location>
        <begin position="178"/>
        <end position="253"/>
    </location>
</feature>
<evidence type="ECO:0000256" key="6">
    <source>
        <dbReference type="SAM" id="MobiDB-lite"/>
    </source>
</evidence>
<evidence type="ECO:0000313" key="9">
    <source>
        <dbReference type="Proteomes" id="UP001222027"/>
    </source>
</evidence>
<dbReference type="EMBL" id="JAQQAF010000009">
    <property type="protein sequence ID" value="KAJ8458654.1"/>
    <property type="molecule type" value="Genomic_DNA"/>
</dbReference>
<dbReference type="InterPro" id="IPR001199">
    <property type="entry name" value="Cyt_B5-like_heme/steroid-bd"/>
</dbReference>
<proteinExistence type="inferred from homology"/>
<dbReference type="InterPro" id="IPR036400">
    <property type="entry name" value="Cyt_B5-like_heme/steroid_sf"/>
</dbReference>
<accession>A0AAV8PWW9</accession>
<dbReference type="PANTHER" id="PTHR19359:SF95">
    <property type="entry name" value="CYTOCHROME B5 TYPE B"/>
    <property type="match status" value="1"/>
</dbReference>
<name>A0AAV8PWW9_ENSVE</name>
<evidence type="ECO:0000256" key="4">
    <source>
        <dbReference type="ARBA" id="ARBA00038168"/>
    </source>
</evidence>
<evidence type="ECO:0000313" key="8">
    <source>
        <dbReference type="EMBL" id="KAJ8458654.1"/>
    </source>
</evidence>
<dbReference type="FunFam" id="3.10.120.10:FF:000007">
    <property type="entry name" value="Sulfite oxidase, mitochondrial"/>
    <property type="match status" value="1"/>
</dbReference>
<dbReference type="Pfam" id="PF00173">
    <property type="entry name" value="Cyt-b5"/>
    <property type="match status" value="1"/>
</dbReference>
<dbReference type="PROSITE" id="PS00191">
    <property type="entry name" value="CYTOCHROME_B5_1"/>
    <property type="match status" value="1"/>
</dbReference>
<gene>
    <name evidence="8" type="ORF">OPV22_031580</name>
</gene>